<name>A0ABY9TZR1_9GAMM</name>
<accession>A0ABY9TZR1</accession>
<sequence>MDMEQLIRERLERYDHLRGKLESKGAKRHDHSKIYQDQWVSEAQRTERFKQAQAEREASVGKIADERKAREQEYFDHIEANAKAQVARERQHAIEDKKADEERDKNKAIARKWLEEKNHIHLLWRQKKQDVGSSNLKVWLMQNEEPLRPTVFWFDKSTWKIKPEYAKHFKS</sequence>
<protein>
    <submittedName>
        <fullName evidence="1">Uncharacterized protein</fullName>
    </submittedName>
</protein>
<reference evidence="2" key="1">
    <citation type="submission" date="2023-09" db="EMBL/GenBank/DDBJ databases">
        <authorList>
            <person name="Li S."/>
            <person name="Li X."/>
            <person name="Zhang C."/>
            <person name="Zhao Z."/>
        </authorList>
    </citation>
    <scope>NUCLEOTIDE SEQUENCE [LARGE SCALE GENOMIC DNA]</scope>
    <source>
        <strain evidence="2">SQ149</strain>
    </source>
</reference>
<organism evidence="1 2">
    <name type="scientific">Thalassotalea psychrophila</name>
    <dbReference type="NCBI Taxonomy" id="3065647"/>
    <lineage>
        <taxon>Bacteria</taxon>
        <taxon>Pseudomonadati</taxon>
        <taxon>Pseudomonadota</taxon>
        <taxon>Gammaproteobacteria</taxon>
        <taxon>Alteromonadales</taxon>
        <taxon>Colwelliaceae</taxon>
        <taxon>Thalassotalea</taxon>
    </lineage>
</organism>
<dbReference type="RefSeq" id="WP_348393173.1">
    <property type="nucleotide sequence ID" value="NZ_CP134145.1"/>
</dbReference>
<evidence type="ECO:0000313" key="2">
    <source>
        <dbReference type="Proteomes" id="UP001258994"/>
    </source>
</evidence>
<evidence type="ECO:0000313" key="1">
    <source>
        <dbReference type="EMBL" id="WNC74064.1"/>
    </source>
</evidence>
<dbReference type="Proteomes" id="UP001258994">
    <property type="component" value="Chromosome"/>
</dbReference>
<dbReference type="EMBL" id="CP134145">
    <property type="protein sequence ID" value="WNC74064.1"/>
    <property type="molecule type" value="Genomic_DNA"/>
</dbReference>
<gene>
    <name evidence="1" type="ORF">RGQ13_08730</name>
</gene>
<keyword evidence="2" id="KW-1185">Reference proteome</keyword>
<proteinExistence type="predicted"/>